<dbReference type="VEuPathDB" id="FungiDB:sscle_15g102520"/>
<proteinExistence type="predicted"/>
<dbReference type="RefSeq" id="XP_001585529.1">
    <property type="nucleotide sequence ID" value="XM_001585479.1"/>
</dbReference>
<dbReference type="AlphaFoldDB" id="A0A1D9QKY7"/>
<evidence type="ECO:0000256" key="1">
    <source>
        <dbReference type="SAM" id="MobiDB-lite"/>
    </source>
</evidence>
<dbReference type="OrthoDB" id="5089392at2759"/>
<protein>
    <submittedName>
        <fullName evidence="2">Uncharacterized protein</fullName>
    </submittedName>
</protein>
<organism evidence="2 3">
    <name type="scientific">Sclerotinia sclerotiorum (strain ATCC 18683 / 1980 / Ss-1)</name>
    <name type="common">White mold</name>
    <name type="synonym">Whetzelinia sclerotiorum</name>
    <dbReference type="NCBI Taxonomy" id="665079"/>
    <lineage>
        <taxon>Eukaryota</taxon>
        <taxon>Fungi</taxon>
        <taxon>Dikarya</taxon>
        <taxon>Ascomycota</taxon>
        <taxon>Pezizomycotina</taxon>
        <taxon>Leotiomycetes</taxon>
        <taxon>Helotiales</taxon>
        <taxon>Sclerotiniaceae</taxon>
        <taxon>Sclerotinia</taxon>
    </lineage>
</organism>
<dbReference type="Proteomes" id="UP000177798">
    <property type="component" value="Chromosome 15"/>
</dbReference>
<name>A0A1D9QKY7_SCLS1</name>
<feature type="compositionally biased region" description="Basic residues" evidence="1">
    <location>
        <begin position="102"/>
        <end position="116"/>
    </location>
</feature>
<feature type="region of interest" description="Disordered" evidence="1">
    <location>
        <begin position="1"/>
        <end position="123"/>
    </location>
</feature>
<dbReference type="OMA" id="CGRHSDD"/>
<evidence type="ECO:0000313" key="3">
    <source>
        <dbReference type="Proteomes" id="UP000177798"/>
    </source>
</evidence>
<feature type="compositionally biased region" description="Basic and acidic residues" evidence="1">
    <location>
        <begin position="27"/>
        <end position="39"/>
    </location>
</feature>
<dbReference type="EMBL" id="CP017828">
    <property type="protein sequence ID" value="APA15482.1"/>
    <property type="molecule type" value="Genomic_DNA"/>
</dbReference>
<sequence length="158" mass="17493">MSTSPSSAETEMSLTSDYERLNSITTEDSRTSESDDIKSATKGKGMPLGIQQTQSTPTFLRRERSSTLSMLMRRQTDEESVDSGPKSAGFLDKRSRFDGTRNRGKAGKKDGVKRRHSGNERANVYTQCGRHSDDWLFGGFSVSGAVKRIWQKDGKDSG</sequence>
<feature type="compositionally biased region" description="Basic and acidic residues" evidence="1">
    <location>
        <begin position="91"/>
        <end position="101"/>
    </location>
</feature>
<accession>A0A1D9QKY7</accession>
<feature type="compositionally biased region" description="Polar residues" evidence="1">
    <location>
        <begin position="1"/>
        <end position="26"/>
    </location>
</feature>
<evidence type="ECO:0000313" key="2">
    <source>
        <dbReference type="EMBL" id="APA15482.1"/>
    </source>
</evidence>
<reference evidence="3" key="1">
    <citation type="journal article" date="2017" name="Genome Biol. Evol.">
        <title>The complete genome sequence of the phytopathogenic fungus Sclerotinia sclerotiorum reveals insights into the genome architecture of broad host range pathogens.</title>
        <authorList>
            <person name="Derbyshire M."/>
            <person name="Denton-Giles M."/>
            <person name="Hegedus D."/>
            <person name="Seifbarghy S."/>
            <person name="Rollins J."/>
            <person name="van Kan J."/>
            <person name="Seidl M.F."/>
            <person name="Faino L."/>
            <person name="Mbengue M."/>
            <person name="Navaud O."/>
            <person name="Raffaele S."/>
            <person name="Hammond-Kosack K."/>
            <person name="Heard S."/>
            <person name="Oliver R."/>
        </authorList>
    </citation>
    <scope>NUCLEOTIDE SEQUENCE [LARGE SCALE GENOMIC DNA]</scope>
    <source>
        <strain evidence="3">ATCC 18683 / 1980 / Ss-1</strain>
    </source>
</reference>
<dbReference type="KEGG" id="ssl:SS1G_13413"/>
<gene>
    <name evidence="2" type="ORF">sscle_15g102520</name>
</gene>